<evidence type="ECO:0000256" key="3">
    <source>
        <dbReference type="SAM" id="Coils"/>
    </source>
</evidence>
<feature type="coiled-coil region" evidence="3">
    <location>
        <begin position="203"/>
        <end position="230"/>
    </location>
</feature>
<dbReference type="InterPro" id="IPR007219">
    <property type="entry name" value="XnlR_reg_dom"/>
</dbReference>
<dbReference type="PANTHER" id="PTHR46910:SF1">
    <property type="entry name" value="MISCELLANEOUS ZN(II)2CYS6 TRANSCRIPTION FACTOR (EUROFUNG)-RELATED"/>
    <property type="match status" value="1"/>
</dbReference>
<feature type="region of interest" description="Disordered" evidence="4">
    <location>
        <begin position="1"/>
        <end position="98"/>
    </location>
</feature>
<dbReference type="SMART" id="SM00066">
    <property type="entry name" value="GAL4"/>
    <property type="match status" value="1"/>
</dbReference>
<evidence type="ECO:0000313" key="6">
    <source>
        <dbReference type="EMBL" id="KAL1882364.1"/>
    </source>
</evidence>
<reference evidence="6 7" key="1">
    <citation type="journal article" date="2024" name="Commun. Biol.">
        <title>Comparative genomic analysis of thermophilic fungi reveals convergent evolutionary adaptations and gene losses.</title>
        <authorList>
            <person name="Steindorff A.S."/>
            <person name="Aguilar-Pontes M.V."/>
            <person name="Robinson A.J."/>
            <person name="Andreopoulos B."/>
            <person name="LaButti K."/>
            <person name="Kuo A."/>
            <person name="Mondo S."/>
            <person name="Riley R."/>
            <person name="Otillar R."/>
            <person name="Haridas S."/>
            <person name="Lipzen A."/>
            <person name="Grimwood J."/>
            <person name="Schmutz J."/>
            <person name="Clum A."/>
            <person name="Reid I.D."/>
            <person name="Moisan M.C."/>
            <person name="Butler G."/>
            <person name="Nguyen T.T.M."/>
            <person name="Dewar K."/>
            <person name="Conant G."/>
            <person name="Drula E."/>
            <person name="Henrissat B."/>
            <person name="Hansel C."/>
            <person name="Singer S."/>
            <person name="Hutchinson M.I."/>
            <person name="de Vries R.P."/>
            <person name="Natvig D.O."/>
            <person name="Powell A.J."/>
            <person name="Tsang A."/>
            <person name="Grigoriev I.V."/>
        </authorList>
    </citation>
    <scope>NUCLEOTIDE SEQUENCE [LARGE SCALE GENOMIC DNA]</scope>
    <source>
        <strain evidence="6 7">ATCC 24622</strain>
    </source>
</reference>
<dbReference type="PROSITE" id="PS50048">
    <property type="entry name" value="ZN2_CY6_FUNGAL_2"/>
    <property type="match status" value="1"/>
</dbReference>
<keyword evidence="1" id="KW-0479">Metal-binding</keyword>
<organism evidence="6 7">
    <name type="scientific">Phialemonium thermophilum</name>
    <dbReference type="NCBI Taxonomy" id="223376"/>
    <lineage>
        <taxon>Eukaryota</taxon>
        <taxon>Fungi</taxon>
        <taxon>Dikarya</taxon>
        <taxon>Ascomycota</taxon>
        <taxon>Pezizomycotina</taxon>
        <taxon>Sordariomycetes</taxon>
        <taxon>Sordariomycetidae</taxon>
        <taxon>Cephalothecales</taxon>
        <taxon>Cephalothecaceae</taxon>
        <taxon>Phialemonium</taxon>
    </lineage>
</organism>
<keyword evidence="2" id="KW-0539">Nucleus</keyword>
<dbReference type="InterPro" id="IPR036864">
    <property type="entry name" value="Zn2-C6_fun-type_DNA-bd_sf"/>
</dbReference>
<evidence type="ECO:0000313" key="7">
    <source>
        <dbReference type="Proteomes" id="UP001586593"/>
    </source>
</evidence>
<dbReference type="CDD" id="cd12148">
    <property type="entry name" value="fungal_TF_MHR"/>
    <property type="match status" value="1"/>
</dbReference>
<keyword evidence="7" id="KW-1185">Reference proteome</keyword>
<feature type="compositionally biased region" description="Low complexity" evidence="4">
    <location>
        <begin position="139"/>
        <end position="154"/>
    </location>
</feature>
<feature type="compositionally biased region" description="Low complexity" evidence="4">
    <location>
        <begin position="77"/>
        <end position="89"/>
    </location>
</feature>
<protein>
    <recommendedName>
        <fullName evidence="5">Zn(2)-C6 fungal-type domain-containing protein</fullName>
    </recommendedName>
</protein>
<evidence type="ECO:0000256" key="4">
    <source>
        <dbReference type="SAM" id="MobiDB-lite"/>
    </source>
</evidence>
<keyword evidence="3" id="KW-0175">Coiled coil</keyword>
<evidence type="ECO:0000256" key="2">
    <source>
        <dbReference type="ARBA" id="ARBA00023242"/>
    </source>
</evidence>
<dbReference type="InterPro" id="IPR001138">
    <property type="entry name" value="Zn2Cys6_DnaBD"/>
</dbReference>
<comment type="caution">
    <text evidence="6">The sequence shown here is derived from an EMBL/GenBank/DDBJ whole genome shotgun (WGS) entry which is preliminary data.</text>
</comment>
<sequence length="901" mass="99152">MYLDRLTPRGTRPFGVNAEHIPNQAPSPMPLKSPTMASSSSSHNLYPHSPNPSLRSHDDLSATSPKRSAHYLGGSLRPATRPHATAPHPIGIPPPLSFLHSAHHPSSVFNSPYTPLTSGSSMGRDPLLSNDAAGMAPVSASGHGLSSSSVQAQKRAYRQRRKDPSCDACRERKVKCDATETTSCSECSSRNVKCQFTKETNRRMSSIKQVQDLEKQMERVLRENSHLRRLLQERDGHFESSADGEAADHISLRLPEIGSEPKRKHRPAAVQDLASARSNLRAFSRGIWKPPAQYRRTLSSAIPDFLRPELPSKQTVDHLLHSFYTSIHSMTPIVHWPTFRQAVDNLYKPGQYQNAPAAFLSLFFAVLASGSLFSPDSHMQQRSSMATNFVKLAGQLISPWTNDFVLDHARALALIVIFMNETNLKSAAWSWLGTAVRVGQDIGLHSESGPWPVIEGEMRRRTWWTLYILDRSLALELGRPVMIDDSECDVSLPAGVDDHYIHDGGMLVPNGAEPLTHSLLAIIHVVRAYSALNKLALSAPIIPPTQLATFDQHFGSCLRIFPQPCDPSSSILLTPQLLNPLVYLLHARLILYRRNLAPDCPAEIRNSAIEQCTLTAMETASFLSRTSAAVPDGATALLTTHIFRCALFLLLTGNLEQAEVCTRTLASIDSRREVAIPCGRFLSFFISVLNSKRSDFTAYFSQNPSSNQDQQDPRPPRPVAEAVQEALLRDEELLAYVSADLQASPDTAWVWAGGEQEIQHCYASSSQFSPGNVIRTVDDSTLFSVEVRTGLSNTELREWGGWNGLESSLRELCSCDDNMTPTKRKKLESTHTWTPSPHHSAVPQPSAPQEIVKQEPGEPLPTSSVGARGETGSCERAGDSGSPRVSVKSSNQDRISIANII</sequence>
<evidence type="ECO:0000259" key="5">
    <source>
        <dbReference type="PROSITE" id="PS50048"/>
    </source>
</evidence>
<dbReference type="Pfam" id="PF00172">
    <property type="entry name" value="Zn_clus"/>
    <property type="match status" value="1"/>
</dbReference>
<feature type="region of interest" description="Disordered" evidence="4">
    <location>
        <begin position="118"/>
        <end position="164"/>
    </location>
</feature>
<feature type="domain" description="Zn(2)-C6 fungal-type" evidence="5">
    <location>
        <begin position="165"/>
        <end position="196"/>
    </location>
</feature>
<dbReference type="PROSITE" id="PS00463">
    <property type="entry name" value="ZN2_CY6_FUNGAL_1"/>
    <property type="match status" value="1"/>
</dbReference>
<dbReference type="SMART" id="SM00906">
    <property type="entry name" value="Fungal_trans"/>
    <property type="match status" value="1"/>
</dbReference>
<dbReference type="Gene3D" id="4.10.240.10">
    <property type="entry name" value="Zn(2)-C6 fungal-type DNA-binding domain"/>
    <property type="match status" value="1"/>
</dbReference>
<proteinExistence type="predicted"/>
<dbReference type="InterPro" id="IPR050987">
    <property type="entry name" value="AtrR-like"/>
</dbReference>
<dbReference type="EMBL" id="JAZHXJ010000015">
    <property type="protein sequence ID" value="KAL1882364.1"/>
    <property type="molecule type" value="Genomic_DNA"/>
</dbReference>
<dbReference type="SUPFAM" id="SSF57701">
    <property type="entry name" value="Zn2/Cys6 DNA-binding domain"/>
    <property type="match status" value="1"/>
</dbReference>
<dbReference type="Pfam" id="PF04082">
    <property type="entry name" value="Fungal_trans"/>
    <property type="match status" value="1"/>
</dbReference>
<dbReference type="Proteomes" id="UP001586593">
    <property type="component" value="Unassembled WGS sequence"/>
</dbReference>
<dbReference type="CDD" id="cd00067">
    <property type="entry name" value="GAL4"/>
    <property type="match status" value="1"/>
</dbReference>
<accession>A0ABR3Y3Q9</accession>
<dbReference type="PANTHER" id="PTHR46910">
    <property type="entry name" value="TRANSCRIPTION FACTOR PDR1"/>
    <property type="match status" value="1"/>
</dbReference>
<gene>
    <name evidence="6" type="ORF">VTK73DRAFT_1923</name>
</gene>
<evidence type="ECO:0000256" key="1">
    <source>
        <dbReference type="ARBA" id="ARBA00022723"/>
    </source>
</evidence>
<name>A0ABR3Y3Q9_9PEZI</name>
<feature type="compositionally biased region" description="Low complexity" evidence="4">
    <location>
        <begin position="38"/>
        <end position="53"/>
    </location>
</feature>
<feature type="region of interest" description="Disordered" evidence="4">
    <location>
        <begin position="826"/>
        <end position="901"/>
    </location>
</feature>